<sequence length="37" mass="4418">MIRSFLRLIPSHGVYNIPWFGKTRIGNKVRYFGHRLS</sequence>
<dbReference type="AlphaFoldDB" id="A0A9P7R7G0"/>
<keyword evidence="2" id="KW-1185">Reference proteome</keyword>
<evidence type="ECO:0000313" key="2">
    <source>
        <dbReference type="Proteomes" id="UP000699042"/>
    </source>
</evidence>
<accession>A0A9P7R7G0</accession>
<gene>
    <name evidence="1" type="ORF">JMJ77_012719</name>
</gene>
<reference evidence="1" key="1">
    <citation type="submission" date="2021-05" db="EMBL/GenBank/DDBJ databases">
        <title>Comparative genomics of three Colletotrichum scovillei strains and genetic complementation revealed genes involved fungal growth and virulence on chili pepper.</title>
        <authorList>
            <person name="Hsieh D.-K."/>
            <person name="Chuang S.-C."/>
            <person name="Chen C.-Y."/>
            <person name="Chao Y.-T."/>
            <person name="Lu M.-Y.J."/>
            <person name="Lee M.-H."/>
            <person name="Shih M.-C."/>
        </authorList>
    </citation>
    <scope>NUCLEOTIDE SEQUENCE</scope>
    <source>
        <strain evidence="1">Coll-153</strain>
    </source>
</reference>
<dbReference type="EMBL" id="JAESDN010000005">
    <property type="protein sequence ID" value="KAG7049961.1"/>
    <property type="molecule type" value="Genomic_DNA"/>
</dbReference>
<name>A0A9P7R7G0_9PEZI</name>
<comment type="caution">
    <text evidence="1">The sequence shown here is derived from an EMBL/GenBank/DDBJ whole genome shotgun (WGS) entry which is preliminary data.</text>
</comment>
<proteinExistence type="predicted"/>
<organism evidence="1 2">
    <name type="scientific">Colletotrichum scovillei</name>
    <dbReference type="NCBI Taxonomy" id="1209932"/>
    <lineage>
        <taxon>Eukaryota</taxon>
        <taxon>Fungi</taxon>
        <taxon>Dikarya</taxon>
        <taxon>Ascomycota</taxon>
        <taxon>Pezizomycotina</taxon>
        <taxon>Sordariomycetes</taxon>
        <taxon>Hypocreomycetidae</taxon>
        <taxon>Glomerellales</taxon>
        <taxon>Glomerellaceae</taxon>
        <taxon>Colletotrichum</taxon>
        <taxon>Colletotrichum acutatum species complex</taxon>
    </lineage>
</organism>
<evidence type="ECO:0000313" key="1">
    <source>
        <dbReference type="EMBL" id="KAG7049961.1"/>
    </source>
</evidence>
<dbReference type="Proteomes" id="UP000699042">
    <property type="component" value="Unassembled WGS sequence"/>
</dbReference>
<protein>
    <submittedName>
        <fullName evidence="1">Uncharacterized protein</fullName>
    </submittedName>
</protein>